<feature type="chain" id="PRO_5038397226" evidence="1">
    <location>
        <begin position="35"/>
        <end position="198"/>
    </location>
</feature>
<accession>A0A1I1VUZ8</accession>
<dbReference type="InterPro" id="IPR000772">
    <property type="entry name" value="Ricin_B_lectin"/>
</dbReference>
<sequence length="198" mass="22648">MITRKDRIPVKLNKRIALVLATTLSMLGVMGAGAGAAEQHEQRPGAREAQTSIVLDEPYHLYNRSAHLFMIAKGWNTSENGILDLWYQHRTDANRLQEQWKFLPTGFSGVLRIKNVGSGLCLQPDNQDALRHVRQQECDRGDREQWWNVDKDEGLRISPYNNAHRVMNPYQVAYPSRDIVLNKDVDSLSQRWSAVPID</sequence>
<dbReference type="AlphaFoldDB" id="A0A1I1VUZ8"/>
<dbReference type="GO" id="GO:0030246">
    <property type="term" value="F:carbohydrate binding"/>
    <property type="evidence" value="ECO:0007669"/>
    <property type="project" value="UniProtKB-KW"/>
</dbReference>
<name>A0A1I1VUZ8_9ACTN</name>
<gene>
    <name evidence="3" type="ORF">SAMN04487819_104151</name>
</gene>
<reference evidence="4" key="1">
    <citation type="submission" date="2016-10" db="EMBL/GenBank/DDBJ databases">
        <authorList>
            <person name="Varghese N."/>
            <person name="Submissions S."/>
        </authorList>
    </citation>
    <scope>NUCLEOTIDE SEQUENCE [LARGE SCALE GENOMIC DNA]</scope>
    <source>
        <strain evidence="4">DSM 45004</strain>
    </source>
</reference>
<dbReference type="RefSeq" id="WP_092925652.1">
    <property type="nucleotide sequence ID" value="NZ_FOMZ01000004.1"/>
</dbReference>
<evidence type="ECO:0000313" key="4">
    <source>
        <dbReference type="Proteomes" id="UP000198716"/>
    </source>
</evidence>
<dbReference type="PROSITE" id="PS50231">
    <property type="entry name" value="RICIN_B_LECTIN"/>
    <property type="match status" value="1"/>
</dbReference>
<feature type="domain" description="Ricin B lectin" evidence="2">
    <location>
        <begin position="59"/>
        <end position="192"/>
    </location>
</feature>
<evidence type="ECO:0000256" key="1">
    <source>
        <dbReference type="SAM" id="SignalP"/>
    </source>
</evidence>
<keyword evidence="1" id="KW-0732">Signal</keyword>
<dbReference type="Pfam" id="PF00652">
    <property type="entry name" value="Ricin_B_lectin"/>
    <property type="match status" value="1"/>
</dbReference>
<protein>
    <submittedName>
        <fullName evidence="3">Ricin-type beta-trefoil lectin domain-containing protein</fullName>
    </submittedName>
</protein>
<dbReference type="InterPro" id="IPR035992">
    <property type="entry name" value="Ricin_B-like_lectins"/>
</dbReference>
<dbReference type="EMBL" id="FOMZ01000004">
    <property type="protein sequence ID" value="SFD85908.1"/>
    <property type="molecule type" value="Genomic_DNA"/>
</dbReference>
<dbReference type="Proteomes" id="UP000198716">
    <property type="component" value="Unassembled WGS sequence"/>
</dbReference>
<proteinExistence type="predicted"/>
<organism evidence="3 4">
    <name type="scientific">Actinopolyspora alba</name>
    <dbReference type="NCBI Taxonomy" id="673379"/>
    <lineage>
        <taxon>Bacteria</taxon>
        <taxon>Bacillati</taxon>
        <taxon>Actinomycetota</taxon>
        <taxon>Actinomycetes</taxon>
        <taxon>Actinopolysporales</taxon>
        <taxon>Actinopolysporaceae</taxon>
        <taxon>Actinopolyspora</taxon>
        <taxon>Actinopolyspora alba group</taxon>
    </lineage>
</organism>
<dbReference type="SUPFAM" id="SSF50370">
    <property type="entry name" value="Ricin B-like lectins"/>
    <property type="match status" value="1"/>
</dbReference>
<keyword evidence="4" id="KW-1185">Reference proteome</keyword>
<dbReference type="Gene3D" id="2.80.10.50">
    <property type="match status" value="1"/>
</dbReference>
<evidence type="ECO:0000259" key="2">
    <source>
        <dbReference type="Pfam" id="PF00652"/>
    </source>
</evidence>
<evidence type="ECO:0000313" key="3">
    <source>
        <dbReference type="EMBL" id="SFD85908.1"/>
    </source>
</evidence>
<feature type="signal peptide" evidence="1">
    <location>
        <begin position="1"/>
        <end position="34"/>
    </location>
</feature>
<dbReference type="CDD" id="cd00161">
    <property type="entry name" value="beta-trefoil_Ricin-like"/>
    <property type="match status" value="1"/>
</dbReference>
<keyword evidence="3" id="KW-0430">Lectin</keyword>